<feature type="transmembrane region" description="Helical" evidence="2">
    <location>
        <begin position="45"/>
        <end position="63"/>
    </location>
</feature>
<evidence type="ECO:0000313" key="3">
    <source>
        <dbReference type="EMBL" id="QHT02404.1"/>
    </source>
</evidence>
<keyword evidence="2" id="KW-0812">Transmembrane</keyword>
<keyword evidence="2" id="KW-1133">Transmembrane helix</keyword>
<name>A0A6C0CFL2_9ZZZZ</name>
<proteinExistence type="predicted"/>
<dbReference type="EMBL" id="MN739393">
    <property type="protein sequence ID" value="QHT02404.1"/>
    <property type="molecule type" value="Genomic_DNA"/>
</dbReference>
<accession>A0A6C0CFL2</accession>
<reference evidence="3" key="1">
    <citation type="journal article" date="2020" name="Nature">
        <title>Giant virus diversity and host interactions through global metagenomics.</title>
        <authorList>
            <person name="Schulz F."/>
            <person name="Roux S."/>
            <person name="Paez-Espino D."/>
            <person name="Jungbluth S."/>
            <person name="Walsh D.A."/>
            <person name="Denef V.J."/>
            <person name="McMahon K.D."/>
            <person name="Konstantinidis K.T."/>
            <person name="Eloe-Fadrosh E.A."/>
            <person name="Kyrpides N.C."/>
            <person name="Woyke T."/>
        </authorList>
    </citation>
    <scope>NUCLEOTIDE SEQUENCE</scope>
    <source>
        <strain evidence="3">GVMAG-M-3300020565-3</strain>
    </source>
</reference>
<organism evidence="3">
    <name type="scientific">viral metagenome</name>
    <dbReference type="NCBI Taxonomy" id="1070528"/>
    <lineage>
        <taxon>unclassified sequences</taxon>
        <taxon>metagenomes</taxon>
        <taxon>organismal metagenomes</taxon>
    </lineage>
</organism>
<feature type="compositionally biased region" description="Low complexity" evidence="1">
    <location>
        <begin position="118"/>
        <end position="138"/>
    </location>
</feature>
<dbReference type="AlphaFoldDB" id="A0A6C0CFL2"/>
<feature type="region of interest" description="Disordered" evidence="1">
    <location>
        <begin position="106"/>
        <end position="138"/>
    </location>
</feature>
<evidence type="ECO:0000256" key="1">
    <source>
        <dbReference type="SAM" id="MobiDB-lite"/>
    </source>
</evidence>
<sequence>MYILLYSIVISAFVLGAYQYIDSINRDTNAEPYDITKELFTINNVAIYMAIVSSVFFVLHMAFNDDADIFATLGIFENDKDNTGYEIKKTSVNPNVLRNATDPMKMGFEPYNSGGSKSDTGTDASSVSSSDCSVDSDD</sequence>
<evidence type="ECO:0000256" key="2">
    <source>
        <dbReference type="SAM" id="Phobius"/>
    </source>
</evidence>
<keyword evidence="2" id="KW-0472">Membrane</keyword>
<protein>
    <submittedName>
        <fullName evidence="3">Uncharacterized protein</fullName>
    </submittedName>
</protein>